<proteinExistence type="predicted"/>
<dbReference type="AlphaFoldDB" id="A0A5K3FJH9"/>
<keyword evidence="5" id="KW-0963">Cytoplasm</keyword>
<reference evidence="7" key="1">
    <citation type="submission" date="2019-11" db="UniProtKB">
        <authorList>
            <consortium name="WormBaseParasite"/>
        </authorList>
    </citation>
    <scope>IDENTIFICATION</scope>
</reference>
<dbReference type="InterPro" id="IPR027887">
    <property type="entry name" value="DUF4464"/>
</dbReference>
<evidence type="ECO:0000256" key="3">
    <source>
        <dbReference type="ARBA" id="ARBA00004496"/>
    </source>
</evidence>
<dbReference type="PANTHER" id="PTHR33588:SF1">
    <property type="entry name" value="CILIA- AND FLAGELLA-ASSOCIATED PROTEIN 299"/>
    <property type="match status" value="1"/>
</dbReference>
<comment type="subcellular location">
    <subcellularLocation>
        <location evidence="3">Cytoplasm</location>
    </subcellularLocation>
    <subcellularLocation>
        <location evidence="2">Nucleus</location>
    </subcellularLocation>
</comment>
<dbReference type="WBParaSite" id="MCU_009002-RA">
    <property type="protein sequence ID" value="MCU_009002-RA"/>
    <property type="gene ID" value="MCU_009002"/>
</dbReference>
<sequence length="155" mass="18125">MSKGRSEGLDRIAEEFEKYEDFLDSQITDTDMFYLEDETLARELVELGYRGTGEIITREDFNQKKKELAIQEEKRKMAKNYYNWESQSVYSNSTSNYIVIADNPSGLLFKNKKDRKLVVVDPWAPTAGDNTSRTSVYSAMYLQFVLYDHVTRRKT</sequence>
<dbReference type="GO" id="GO:0005634">
    <property type="term" value="C:nucleus"/>
    <property type="evidence" value="ECO:0007669"/>
    <property type="project" value="UniProtKB-SubCell"/>
</dbReference>
<dbReference type="Pfam" id="PF14713">
    <property type="entry name" value="DUF4464"/>
    <property type="match status" value="2"/>
</dbReference>
<keyword evidence="6" id="KW-0539">Nucleus</keyword>
<organism evidence="7">
    <name type="scientific">Mesocestoides corti</name>
    <name type="common">Flatworm</name>
    <dbReference type="NCBI Taxonomy" id="53468"/>
    <lineage>
        <taxon>Eukaryota</taxon>
        <taxon>Metazoa</taxon>
        <taxon>Spiralia</taxon>
        <taxon>Lophotrochozoa</taxon>
        <taxon>Platyhelminthes</taxon>
        <taxon>Cestoda</taxon>
        <taxon>Eucestoda</taxon>
        <taxon>Cyclophyllidea</taxon>
        <taxon>Mesocestoididae</taxon>
        <taxon>Mesocestoides</taxon>
    </lineage>
</organism>
<dbReference type="GO" id="GO:0005737">
    <property type="term" value="C:cytoplasm"/>
    <property type="evidence" value="ECO:0007669"/>
    <property type="project" value="UniProtKB-SubCell"/>
</dbReference>
<protein>
    <recommendedName>
        <fullName evidence="4">Cilia- and flagella-associated protein 299</fullName>
    </recommendedName>
</protein>
<comment type="function">
    <text evidence="1">May be involved in spermatogenesis.</text>
</comment>
<accession>A0A5K3FJH9</accession>
<evidence type="ECO:0000256" key="2">
    <source>
        <dbReference type="ARBA" id="ARBA00004123"/>
    </source>
</evidence>
<evidence type="ECO:0000256" key="4">
    <source>
        <dbReference type="ARBA" id="ARBA00021436"/>
    </source>
</evidence>
<evidence type="ECO:0000256" key="6">
    <source>
        <dbReference type="ARBA" id="ARBA00023242"/>
    </source>
</evidence>
<evidence type="ECO:0000256" key="1">
    <source>
        <dbReference type="ARBA" id="ARBA00003056"/>
    </source>
</evidence>
<evidence type="ECO:0000256" key="5">
    <source>
        <dbReference type="ARBA" id="ARBA00022490"/>
    </source>
</evidence>
<dbReference type="PANTHER" id="PTHR33588">
    <property type="entry name" value="CILIA- AND FLAGELLA-ASSOCIATED PROTEIN 299"/>
    <property type="match status" value="1"/>
</dbReference>
<name>A0A5K3FJH9_MESCO</name>
<evidence type="ECO:0000313" key="7">
    <source>
        <dbReference type="WBParaSite" id="MCU_009002-RA"/>
    </source>
</evidence>